<evidence type="ECO:0000313" key="4">
    <source>
        <dbReference type="Proteomes" id="UP001530293"/>
    </source>
</evidence>
<feature type="chain" id="PRO_5044826670" description="CRAL-TRIO domain-containing protein" evidence="1">
    <location>
        <begin position="21"/>
        <end position="304"/>
    </location>
</feature>
<reference evidence="3 4" key="1">
    <citation type="submission" date="2024-10" db="EMBL/GenBank/DDBJ databases">
        <title>Updated reference genomes for cyclostephanoid diatoms.</title>
        <authorList>
            <person name="Roberts W.R."/>
            <person name="Alverson A.J."/>
        </authorList>
    </citation>
    <scope>NUCLEOTIDE SEQUENCE [LARGE SCALE GENOMIC DNA]</scope>
    <source>
        <strain evidence="3 4">AJA232-27</strain>
    </source>
</reference>
<dbReference type="PROSITE" id="PS50191">
    <property type="entry name" value="CRAL_TRIO"/>
    <property type="match status" value="1"/>
</dbReference>
<gene>
    <name evidence="3" type="ORF">ACHAWU_006752</name>
</gene>
<dbReference type="InterPro" id="IPR001251">
    <property type="entry name" value="CRAL-TRIO_dom"/>
</dbReference>
<evidence type="ECO:0000256" key="1">
    <source>
        <dbReference type="SAM" id="SignalP"/>
    </source>
</evidence>
<dbReference type="InterPro" id="IPR036865">
    <property type="entry name" value="CRAL-TRIO_dom_sf"/>
</dbReference>
<comment type="caution">
    <text evidence="3">The sequence shown here is derived from an EMBL/GenBank/DDBJ whole genome shotgun (WGS) entry which is preliminary data.</text>
</comment>
<feature type="signal peptide" evidence="1">
    <location>
        <begin position="1"/>
        <end position="20"/>
    </location>
</feature>
<dbReference type="Proteomes" id="UP001530293">
    <property type="component" value="Unassembled WGS sequence"/>
</dbReference>
<sequence length="304" mass="33497">MMKLLLVVAVLGTSIQSTIGFSAAAPSLQSLLSKHKTHIETLQDIAFKISDDEAVAPKDDIFYLRYILKDSYKDDVERVAALKSSLQWRGNEGHAIVSSARKAVKLAMEGGKWNNDPVQNAAPYSKLIHDYLTPIQCITTNLPSTKDLVYCIRAGKIDDNGLMSTVTIDQMVDFFLYCKEVSSTVADIRSLETNSMIKLITCNDLAGVKLVGGSPDLRKSLSAASKKANELYPSLNGRTLMLNPPTLLKMLVALFNPLFPEAVRQRIRFVSGPLKDVEDLREIVEGGKGRDEFVNQIDVLAYGD</sequence>
<evidence type="ECO:0000313" key="3">
    <source>
        <dbReference type="EMBL" id="KAL3772554.1"/>
    </source>
</evidence>
<feature type="domain" description="CRAL-TRIO" evidence="2">
    <location>
        <begin position="149"/>
        <end position="304"/>
    </location>
</feature>
<evidence type="ECO:0000259" key="2">
    <source>
        <dbReference type="PROSITE" id="PS50191"/>
    </source>
</evidence>
<organism evidence="3 4">
    <name type="scientific">Discostella pseudostelligera</name>
    <dbReference type="NCBI Taxonomy" id="259834"/>
    <lineage>
        <taxon>Eukaryota</taxon>
        <taxon>Sar</taxon>
        <taxon>Stramenopiles</taxon>
        <taxon>Ochrophyta</taxon>
        <taxon>Bacillariophyta</taxon>
        <taxon>Coscinodiscophyceae</taxon>
        <taxon>Thalassiosirophycidae</taxon>
        <taxon>Stephanodiscales</taxon>
        <taxon>Stephanodiscaceae</taxon>
        <taxon>Discostella</taxon>
    </lineage>
</organism>
<keyword evidence="1" id="KW-0732">Signal</keyword>
<keyword evidence="4" id="KW-1185">Reference proteome</keyword>
<dbReference type="Gene3D" id="3.40.525.10">
    <property type="entry name" value="CRAL-TRIO lipid binding domain"/>
    <property type="match status" value="1"/>
</dbReference>
<dbReference type="AlphaFoldDB" id="A0ABD3N906"/>
<proteinExistence type="predicted"/>
<dbReference type="EMBL" id="JALLBG020000009">
    <property type="protein sequence ID" value="KAL3772554.1"/>
    <property type="molecule type" value="Genomic_DNA"/>
</dbReference>
<dbReference type="Pfam" id="PF00650">
    <property type="entry name" value="CRAL_TRIO"/>
    <property type="match status" value="1"/>
</dbReference>
<accession>A0ABD3N906</accession>
<protein>
    <recommendedName>
        <fullName evidence="2">CRAL-TRIO domain-containing protein</fullName>
    </recommendedName>
</protein>
<dbReference type="SUPFAM" id="SSF52087">
    <property type="entry name" value="CRAL/TRIO domain"/>
    <property type="match status" value="1"/>
</dbReference>
<name>A0ABD3N906_9STRA</name>